<dbReference type="RefSeq" id="WP_306210315.1">
    <property type="nucleotide sequence ID" value="NZ_CP132353.1"/>
</dbReference>
<evidence type="ECO:0000313" key="1">
    <source>
        <dbReference type="EMBL" id="WLS79490.1"/>
    </source>
</evidence>
<dbReference type="EMBL" id="CP132353">
    <property type="protein sequence ID" value="WLS79490.1"/>
    <property type="molecule type" value="Genomic_DNA"/>
</dbReference>
<name>A0AA50HQX8_9GAMM</name>
<dbReference type="KEGG" id="epi:Q3V30_02940"/>
<proteinExistence type="predicted"/>
<dbReference type="AlphaFoldDB" id="A0AA50HQX8"/>
<organism evidence="1 2">
    <name type="scientific">Erwinia pyri</name>
    <dbReference type="NCBI Taxonomy" id="3062598"/>
    <lineage>
        <taxon>Bacteria</taxon>
        <taxon>Pseudomonadati</taxon>
        <taxon>Pseudomonadota</taxon>
        <taxon>Gammaproteobacteria</taxon>
        <taxon>Enterobacterales</taxon>
        <taxon>Erwiniaceae</taxon>
        <taxon>Erwinia</taxon>
    </lineage>
</organism>
<reference evidence="1 2" key="1">
    <citation type="submission" date="2023-07" db="EMBL/GenBank/DDBJ databases">
        <title>Pathogenic bacteria of pear tree diseases.</title>
        <authorList>
            <person name="Zhang Z."/>
            <person name="He L."/>
            <person name="Huang R."/>
        </authorList>
    </citation>
    <scope>NUCLEOTIDE SEQUENCE [LARGE SCALE GENOMIC DNA]</scope>
    <source>
        <strain evidence="1 2">DE2</strain>
    </source>
</reference>
<sequence length="236" mass="26641">MSTPEKSSTLAAFEQARTAHLEKMKEYNAICADITRCTKEREAAIDAGKEAETNWRMRFRTLRGNLTDELKAEHSQRIASRELADEFTGLIAELELDKQVAMLNACGTGKDYIYAHKLAFNEFVDATWQSALRNVSPSLLWAIRLRLQREKVNPRDDDERSDVQVVAELIGNALTRAAAAVPEKALTEAPVLENIGLWRPALTGVDMALYASPGKRNKQWDAIHVHRPWIREGKKK</sequence>
<accession>A0AA50HQX8</accession>
<dbReference type="Proteomes" id="UP001228139">
    <property type="component" value="Chromosome"/>
</dbReference>
<protein>
    <submittedName>
        <fullName evidence="1">Uncharacterized protein</fullName>
    </submittedName>
</protein>
<keyword evidence="2" id="KW-1185">Reference proteome</keyword>
<gene>
    <name evidence="1" type="ORF">Q3V30_02940</name>
</gene>
<evidence type="ECO:0000313" key="2">
    <source>
        <dbReference type="Proteomes" id="UP001228139"/>
    </source>
</evidence>